<evidence type="ECO:0000313" key="2">
    <source>
        <dbReference type="Proteomes" id="UP000285146"/>
    </source>
</evidence>
<evidence type="ECO:0000313" key="1">
    <source>
        <dbReference type="EMBL" id="ROV88369.1"/>
    </source>
</evidence>
<organism evidence="1 2">
    <name type="scientific">Cytospora leucostoma</name>
    <dbReference type="NCBI Taxonomy" id="1230097"/>
    <lineage>
        <taxon>Eukaryota</taxon>
        <taxon>Fungi</taxon>
        <taxon>Dikarya</taxon>
        <taxon>Ascomycota</taxon>
        <taxon>Pezizomycotina</taxon>
        <taxon>Sordariomycetes</taxon>
        <taxon>Sordariomycetidae</taxon>
        <taxon>Diaporthales</taxon>
        <taxon>Cytosporaceae</taxon>
        <taxon>Cytospora</taxon>
    </lineage>
</organism>
<dbReference type="Gene3D" id="3.40.50.720">
    <property type="entry name" value="NAD(P)-binding Rossmann-like Domain"/>
    <property type="match status" value="2"/>
</dbReference>
<dbReference type="SUPFAM" id="SSF51735">
    <property type="entry name" value="NAD(P)-binding Rossmann-fold domains"/>
    <property type="match status" value="1"/>
</dbReference>
<dbReference type="InterPro" id="IPR052184">
    <property type="entry name" value="SDR_enzymes"/>
</dbReference>
<comment type="caution">
    <text evidence="1">The sequence shown here is derived from an EMBL/GenBank/DDBJ whole genome shotgun (WGS) entry which is preliminary data.</text>
</comment>
<dbReference type="EMBL" id="LKEB01000120">
    <property type="protein sequence ID" value="ROV88369.1"/>
    <property type="molecule type" value="Genomic_DNA"/>
</dbReference>
<reference evidence="1 2" key="1">
    <citation type="submission" date="2015-09" db="EMBL/GenBank/DDBJ databases">
        <title>Host preference determinants of Valsa canker pathogens revealed by comparative genomics.</title>
        <authorList>
            <person name="Yin Z."/>
            <person name="Huang L."/>
        </authorList>
    </citation>
    <scope>NUCLEOTIDE SEQUENCE [LARGE SCALE GENOMIC DNA]</scope>
    <source>
        <strain evidence="1 2">SXYLt</strain>
    </source>
</reference>
<dbReference type="PANTHER" id="PTHR45458">
    <property type="entry name" value="SHORT-CHAIN DEHYDROGENASE/REDUCTASE SDR"/>
    <property type="match status" value="1"/>
</dbReference>
<dbReference type="InterPro" id="IPR036291">
    <property type="entry name" value="NAD(P)-bd_dom_sf"/>
</dbReference>
<dbReference type="Proteomes" id="UP000285146">
    <property type="component" value="Unassembled WGS sequence"/>
</dbReference>
<sequence length="179" mass="19866">MRSHGMLGKNVLVIGANRGIGMNLMREFVKRGWTVHETIRPQPKDDPSVQELVATGATVLEADYVDQYTIIKAAGSYGNKPLDRMVYCGANEWGGLLGYRMAKCTLNQQMKTIAQAFKAGDDRLNFLALEPGHLPTSLTGWKGEDDMETSNKGMVDISERADYANTGNFYSYTGKQLEY</sequence>
<accession>A0A423VBQ8</accession>
<keyword evidence="2" id="KW-1185">Reference proteome</keyword>
<dbReference type="OrthoDB" id="5225489at2759"/>
<dbReference type="GO" id="GO:0016616">
    <property type="term" value="F:oxidoreductase activity, acting on the CH-OH group of donors, NAD or NADP as acceptor"/>
    <property type="evidence" value="ECO:0007669"/>
    <property type="project" value="TreeGrafter"/>
</dbReference>
<dbReference type="PANTHER" id="PTHR45458:SF1">
    <property type="entry name" value="SHORT CHAIN DEHYDROGENASE"/>
    <property type="match status" value="1"/>
</dbReference>
<gene>
    <name evidence="1" type="ORF">VPNG_10270</name>
</gene>
<proteinExistence type="predicted"/>
<dbReference type="AlphaFoldDB" id="A0A423VBQ8"/>
<dbReference type="STRING" id="1230097.A0A423VBQ8"/>
<dbReference type="InParanoid" id="A0A423VBQ8"/>
<evidence type="ECO:0008006" key="3">
    <source>
        <dbReference type="Google" id="ProtNLM"/>
    </source>
</evidence>
<name>A0A423VBQ8_9PEZI</name>
<protein>
    <recommendedName>
        <fullName evidence="3">NAD(P)-binding domain-containing protein</fullName>
    </recommendedName>
</protein>